<organism evidence="4 5">
    <name type="scientific">Gossypium klotzschianum</name>
    <dbReference type="NCBI Taxonomy" id="34286"/>
    <lineage>
        <taxon>Eukaryota</taxon>
        <taxon>Viridiplantae</taxon>
        <taxon>Streptophyta</taxon>
        <taxon>Embryophyta</taxon>
        <taxon>Tracheophyta</taxon>
        <taxon>Spermatophyta</taxon>
        <taxon>Magnoliopsida</taxon>
        <taxon>eudicotyledons</taxon>
        <taxon>Gunneridae</taxon>
        <taxon>Pentapetalae</taxon>
        <taxon>rosids</taxon>
        <taxon>malvids</taxon>
        <taxon>Malvales</taxon>
        <taxon>Malvaceae</taxon>
        <taxon>Malvoideae</taxon>
        <taxon>Gossypium</taxon>
    </lineage>
</organism>
<reference evidence="4 5" key="1">
    <citation type="journal article" date="2019" name="Genome Biol. Evol.">
        <title>Insights into the evolution of the New World diploid cottons (Gossypium, subgenus Houzingenia) based on genome sequencing.</title>
        <authorList>
            <person name="Grover C.E."/>
            <person name="Arick M.A. 2nd"/>
            <person name="Thrash A."/>
            <person name="Conover J.L."/>
            <person name="Sanders W.S."/>
            <person name="Peterson D.G."/>
            <person name="Frelichowski J.E."/>
            <person name="Scheffler J.A."/>
            <person name="Scheffler B.E."/>
            <person name="Wendel J.F."/>
        </authorList>
    </citation>
    <scope>NUCLEOTIDE SEQUENCE [LARGE SCALE GENOMIC DNA]</scope>
    <source>
        <strain evidence="4">57</strain>
        <tissue evidence="4">Leaf</tissue>
    </source>
</reference>
<dbReference type="InterPro" id="IPR036691">
    <property type="entry name" value="Endo/exonu/phosph_ase_sf"/>
</dbReference>
<keyword evidence="5" id="KW-1185">Reference proteome</keyword>
<dbReference type="InterPro" id="IPR025836">
    <property type="entry name" value="Zn_knuckle_CX2CX4HX4C"/>
</dbReference>
<feature type="coiled-coil region" evidence="2">
    <location>
        <begin position="455"/>
        <end position="500"/>
    </location>
</feature>
<evidence type="ECO:0000313" key="4">
    <source>
        <dbReference type="EMBL" id="MBA0672287.1"/>
    </source>
</evidence>
<keyword evidence="1" id="KW-0479">Metal-binding</keyword>
<dbReference type="OrthoDB" id="997988at2759"/>
<protein>
    <recommendedName>
        <fullName evidence="3">CCHC-type domain-containing protein</fullName>
    </recommendedName>
</protein>
<dbReference type="GO" id="GO:0008270">
    <property type="term" value="F:zinc ion binding"/>
    <property type="evidence" value="ECO:0007669"/>
    <property type="project" value="UniProtKB-KW"/>
</dbReference>
<sequence>GGEDREGRDEISLLAEELIQSSVKGSKVTKKKFEIQRMGQNLFLIVFELEEDLEDQISLNSSPFWIKIESYLLEFGKKDLMHVIGVTFVGVIRSEINDTCCRLRINLDVWKPLRRGIFVSSINVNKMWVPFKYENLPIFCFGCGRMGHGITDCTQIILARKSKISIDPPYSMALKAESKLVGKESMKFNAMSKKVGVQSSYTGGKVMLTESSKILDEEKNEIREVQEYMELMGGKEMIQEQGSRYGPVEVEKINSSKVQEYRRLPRGKPTGRNENYKLECSWIGESTGNKEAVLSPKAAQSPDGLLNGDKKLGQDKSHPWLVSGDFNEIMYSYEKCGGAPREESRMEAFREALEEYFLEDLGYSGVWFTWERGNLPETNIRERLDRGVANDKWKHLFPTGNIKHLTHSLSDHCPILINTKCGDSYKGNSKFKFDAWWLMEETIEKVVRDSWESGIGTIAEKLERLQADLKTWEKSIKEQREGLKKKLKKQLEMLMEQERNDEIMARVIDTKIYLNMEIEKDEVYWEQRARANWLKVGDKNSAFFHRFATYRRNINTISKLELEGGGEANEASEINEVATIVMMSKYTAKEVFKAMKGMGPTKAPRRDGENFGPFNQTEIVLIPKIPNPTSLANFRPISLCSVLYKMVAKTIANR</sequence>
<keyword evidence="2" id="KW-0175">Coiled coil</keyword>
<dbReference type="EMBL" id="JABFAB010244234">
    <property type="protein sequence ID" value="MBA0672287.1"/>
    <property type="molecule type" value="Genomic_DNA"/>
</dbReference>
<dbReference type="PANTHER" id="PTHR33710:SF62">
    <property type="entry name" value="DUF4283 DOMAIN PROTEIN"/>
    <property type="match status" value="1"/>
</dbReference>
<name>A0A7J8WB40_9ROSI</name>
<dbReference type="PANTHER" id="PTHR33710">
    <property type="entry name" value="BNAC02G09200D PROTEIN"/>
    <property type="match status" value="1"/>
</dbReference>
<dbReference type="GO" id="GO:0003676">
    <property type="term" value="F:nucleic acid binding"/>
    <property type="evidence" value="ECO:0007669"/>
    <property type="project" value="InterPro"/>
</dbReference>
<feature type="domain" description="CCHC-type" evidence="3">
    <location>
        <begin position="140"/>
        <end position="155"/>
    </location>
</feature>
<dbReference type="SUPFAM" id="SSF56219">
    <property type="entry name" value="DNase I-like"/>
    <property type="match status" value="1"/>
</dbReference>
<keyword evidence="1" id="KW-0862">Zinc</keyword>
<evidence type="ECO:0000256" key="1">
    <source>
        <dbReference type="PROSITE-ProRule" id="PRU00047"/>
    </source>
</evidence>
<proteinExistence type="predicted"/>
<dbReference type="PROSITE" id="PS50158">
    <property type="entry name" value="ZF_CCHC"/>
    <property type="match status" value="1"/>
</dbReference>
<dbReference type="AlphaFoldDB" id="A0A7J8WB40"/>
<evidence type="ECO:0000259" key="3">
    <source>
        <dbReference type="PROSITE" id="PS50158"/>
    </source>
</evidence>
<evidence type="ECO:0000313" key="5">
    <source>
        <dbReference type="Proteomes" id="UP000593573"/>
    </source>
</evidence>
<dbReference type="Proteomes" id="UP000593573">
    <property type="component" value="Unassembled WGS sequence"/>
</dbReference>
<dbReference type="Pfam" id="PF14392">
    <property type="entry name" value="zf-CCHC_4"/>
    <property type="match status" value="1"/>
</dbReference>
<dbReference type="InterPro" id="IPR001878">
    <property type="entry name" value="Znf_CCHC"/>
</dbReference>
<dbReference type="Gene3D" id="3.60.10.10">
    <property type="entry name" value="Endonuclease/exonuclease/phosphatase"/>
    <property type="match status" value="1"/>
</dbReference>
<keyword evidence="1" id="KW-0863">Zinc-finger</keyword>
<evidence type="ECO:0000256" key="2">
    <source>
        <dbReference type="SAM" id="Coils"/>
    </source>
</evidence>
<feature type="non-terminal residue" evidence="4">
    <location>
        <position position="654"/>
    </location>
</feature>
<gene>
    <name evidence="4" type="ORF">Goklo_029086</name>
</gene>
<accession>A0A7J8WB40</accession>
<comment type="caution">
    <text evidence="4">The sequence shown here is derived from an EMBL/GenBank/DDBJ whole genome shotgun (WGS) entry which is preliminary data.</text>
</comment>
<feature type="non-terminal residue" evidence="4">
    <location>
        <position position="1"/>
    </location>
</feature>